<evidence type="ECO:0000256" key="1">
    <source>
        <dbReference type="SAM" id="Phobius"/>
    </source>
</evidence>
<evidence type="ECO:0000259" key="2">
    <source>
        <dbReference type="Pfam" id="PF08486"/>
    </source>
</evidence>
<organism evidence="3 4">
    <name type="scientific">Bacillus weihaiensis</name>
    <dbReference type="NCBI Taxonomy" id="1547283"/>
    <lineage>
        <taxon>Bacteria</taxon>
        <taxon>Bacillati</taxon>
        <taxon>Bacillota</taxon>
        <taxon>Bacilli</taxon>
        <taxon>Bacillales</taxon>
        <taxon>Bacillaceae</taxon>
        <taxon>Bacillus</taxon>
    </lineage>
</organism>
<dbReference type="Pfam" id="PF08486">
    <property type="entry name" value="SpoIID"/>
    <property type="match status" value="1"/>
</dbReference>
<dbReference type="NCBIfam" id="TIGR02870">
    <property type="entry name" value="spore_II_D"/>
    <property type="match status" value="1"/>
</dbReference>
<feature type="transmembrane region" description="Helical" evidence="1">
    <location>
        <begin position="12"/>
        <end position="31"/>
    </location>
</feature>
<dbReference type="RefSeq" id="WP_072580433.1">
    <property type="nucleotide sequence ID" value="NZ_CP016020.1"/>
</dbReference>
<evidence type="ECO:0000313" key="4">
    <source>
        <dbReference type="Proteomes" id="UP000181936"/>
    </source>
</evidence>
<keyword evidence="1" id="KW-0812">Transmembrane</keyword>
<dbReference type="InterPro" id="IPR051922">
    <property type="entry name" value="Bact_Sporulation_Assoc"/>
</dbReference>
<feature type="domain" description="Sporulation stage II protein D amidase enhancer LytB N-terminal" evidence="2">
    <location>
        <begin position="68"/>
        <end position="174"/>
    </location>
</feature>
<dbReference type="Proteomes" id="UP000181936">
    <property type="component" value="Chromosome"/>
</dbReference>
<dbReference type="InterPro" id="IPR013486">
    <property type="entry name" value="SpoIID/LytB"/>
</dbReference>
<dbReference type="GO" id="GO:0030288">
    <property type="term" value="C:outer membrane-bounded periplasmic space"/>
    <property type="evidence" value="ECO:0007669"/>
    <property type="project" value="TreeGrafter"/>
</dbReference>
<gene>
    <name evidence="3" type="ORF">A9C19_13265</name>
</gene>
<dbReference type="PANTHER" id="PTHR30032:SF4">
    <property type="entry name" value="AMIDASE ENHANCER"/>
    <property type="match status" value="1"/>
</dbReference>
<sequence length="346" mass="38881">MERIHISILGGLASLIMIILIIPSVIVSPFVSKTNVFQVEDIVKNPKELKPSINSFPTEASVEVAVYRTKSNLVEKVALEEYVAGVVASEMPVSFELEALKAQSLAARTFIVNRLLSDFSGGRKSHTDITDQSKFNQAYKNKEELKELWKDQYDVYMSKIEAAVFATRGFILTYDGEPIDPSFFSASNGYTENSEEIWSYPLPYLRSVESPWDKQSPHYHDQIVLELEQFEKKLGVKIHTNSVFAKVIAKTKGGRVKEIEISGQSFTGKEVRDLLDLKSTDFTLEKAGETVLIKTLGHGHGVGMSQYGANGMAKEGKTYTDIIHYYYKDIDIKKVDPYIDTLVVKE</sequence>
<evidence type="ECO:0000313" key="3">
    <source>
        <dbReference type="EMBL" id="APH05640.1"/>
    </source>
</evidence>
<name>A0A1L3MTM0_9BACI</name>
<dbReference type="GO" id="GO:0030435">
    <property type="term" value="P:sporulation resulting in formation of a cellular spore"/>
    <property type="evidence" value="ECO:0007669"/>
    <property type="project" value="InterPro"/>
</dbReference>
<protein>
    <submittedName>
        <fullName evidence="3">Stage II sporulation protein D</fullName>
    </submittedName>
</protein>
<dbReference type="STRING" id="1547283.A9C19_13265"/>
<keyword evidence="1" id="KW-0472">Membrane</keyword>
<keyword evidence="4" id="KW-1185">Reference proteome</keyword>
<dbReference type="AlphaFoldDB" id="A0A1L3MTM0"/>
<dbReference type="OrthoDB" id="9794671at2"/>
<keyword evidence="1" id="KW-1133">Transmembrane helix</keyword>
<dbReference type="InterPro" id="IPR013693">
    <property type="entry name" value="SpoIID/LytB_N"/>
</dbReference>
<dbReference type="NCBIfam" id="TIGR02669">
    <property type="entry name" value="SpoIID_LytB"/>
    <property type="match status" value="1"/>
</dbReference>
<reference evidence="3 4" key="1">
    <citation type="journal article" date="2016" name="Sci. Rep.">
        <title>Complete genome sequence and transcriptomic analysis of a novel marine strain Bacillus weihaiensis reveals the mechanism of brown algae degradation.</title>
        <authorList>
            <person name="Zhu Y."/>
            <person name="Chen P."/>
            <person name="Bao Y."/>
            <person name="Men Y."/>
            <person name="Zeng Y."/>
            <person name="Yang J."/>
            <person name="Sun J."/>
            <person name="Sun Y."/>
        </authorList>
    </citation>
    <scope>NUCLEOTIDE SEQUENCE [LARGE SCALE GENOMIC DNA]</scope>
    <source>
        <strain evidence="3 4">Alg07</strain>
    </source>
</reference>
<dbReference type="PANTHER" id="PTHR30032">
    <property type="entry name" value="N-ACETYLMURAMOYL-L-ALANINE AMIDASE-RELATED"/>
    <property type="match status" value="1"/>
</dbReference>
<accession>A0A1L3MTM0</accession>
<proteinExistence type="predicted"/>
<dbReference type="InterPro" id="IPR014225">
    <property type="entry name" value="Spore_II_D_firmicutes"/>
</dbReference>
<dbReference type="EMBL" id="CP016020">
    <property type="protein sequence ID" value="APH05640.1"/>
    <property type="molecule type" value="Genomic_DNA"/>
</dbReference>
<dbReference type="KEGG" id="bwh:A9C19_13265"/>